<feature type="transmembrane region" description="Helical" evidence="10">
    <location>
        <begin position="176"/>
        <end position="195"/>
    </location>
</feature>
<proteinExistence type="inferred from homology"/>
<dbReference type="Proteomes" id="UP000319746">
    <property type="component" value="Unassembled WGS sequence"/>
</dbReference>
<evidence type="ECO:0000256" key="9">
    <source>
        <dbReference type="SAM" id="MobiDB-lite"/>
    </source>
</evidence>
<feature type="transmembrane region" description="Helical" evidence="10">
    <location>
        <begin position="49"/>
        <end position="68"/>
    </location>
</feature>
<dbReference type="PANTHER" id="PTHR10283">
    <property type="entry name" value="SOLUTE CARRIER FAMILY 13 MEMBER"/>
    <property type="match status" value="1"/>
</dbReference>
<evidence type="ECO:0000256" key="2">
    <source>
        <dbReference type="ARBA" id="ARBA00006772"/>
    </source>
</evidence>
<keyword evidence="6 10" id="KW-1133">Transmembrane helix</keyword>
<feature type="transmembrane region" description="Helical" evidence="10">
    <location>
        <begin position="201"/>
        <end position="219"/>
    </location>
</feature>
<feature type="transmembrane region" description="Helical" evidence="10">
    <location>
        <begin position="412"/>
        <end position="429"/>
    </location>
</feature>
<feature type="transmembrane region" description="Helical" evidence="10">
    <location>
        <begin position="320"/>
        <end position="336"/>
    </location>
</feature>
<evidence type="ECO:0000256" key="4">
    <source>
        <dbReference type="ARBA" id="ARBA00020150"/>
    </source>
</evidence>
<keyword evidence="7 10" id="KW-0472">Membrane</keyword>
<feature type="compositionally biased region" description="Basic and acidic residues" evidence="9">
    <location>
        <begin position="12"/>
        <end position="36"/>
    </location>
</feature>
<dbReference type="GO" id="GO:0008514">
    <property type="term" value="F:organic anion transmembrane transporter activity"/>
    <property type="evidence" value="ECO:0007669"/>
    <property type="project" value="UniProtKB-ARBA"/>
</dbReference>
<dbReference type="AlphaFoldDB" id="A0A543AK81"/>
<comment type="similarity">
    <text evidence="3">Belongs to the SLC13A/DASS transporter (TC 2.A.47) family. DIT1 subfamily.</text>
</comment>
<evidence type="ECO:0000313" key="11">
    <source>
        <dbReference type="EMBL" id="TQL72921.1"/>
    </source>
</evidence>
<comment type="caution">
    <text evidence="11">The sequence shown here is derived from an EMBL/GenBank/DDBJ whole genome shotgun (WGS) entry which is preliminary data.</text>
</comment>
<feature type="transmembrane region" description="Helical" evidence="10">
    <location>
        <begin position="461"/>
        <end position="482"/>
    </location>
</feature>
<evidence type="ECO:0000256" key="7">
    <source>
        <dbReference type="ARBA" id="ARBA00023136"/>
    </source>
</evidence>
<name>A0A543AK81_9MICC</name>
<feature type="region of interest" description="Disordered" evidence="9">
    <location>
        <begin position="1"/>
        <end position="36"/>
    </location>
</feature>
<dbReference type="RefSeq" id="WP_246057267.1">
    <property type="nucleotide sequence ID" value="NZ_BAABAN010000005.1"/>
</dbReference>
<dbReference type="GO" id="GO:0005886">
    <property type="term" value="C:plasma membrane"/>
    <property type="evidence" value="ECO:0007669"/>
    <property type="project" value="TreeGrafter"/>
</dbReference>
<feature type="transmembrane region" description="Helical" evidence="10">
    <location>
        <begin position="226"/>
        <end position="246"/>
    </location>
</feature>
<feature type="transmembrane region" description="Helical" evidence="10">
    <location>
        <begin position="436"/>
        <end position="455"/>
    </location>
</feature>
<dbReference type="PANTHER" id="PTHR10283:SF82">
    <property type="entry name" value="SOLUTE CARRIER FAMILY 13 MEMBER 2"/>
    <property type="match status" value="1"/>
</dbReference>
<evidence type="ECO:0000256" key="5">
    <source>
        <dbReference type="ARBA" id="ARBA00022692"/>
    </source>
</evidence>
<keyword evidence="12" id="KW-1185">Reference proteome</keyword>
<evidence type="ECO:0000313" key="12">
    <source>
        <dbReference type="Proteomes" id="UP000319746"/>
    </source>
</evidence>
<feature type="transmembrane region" description="Helical" evidence="10">
    <location>
        <begin position="266"/>
        <end position="287"/>
    </location>
</feature>
<evidence type="ECO:0000256" key="3">
    <source>
        <dbReference type="ARBA" id="ARBA00007349"/>
    </source>
</evidence>
<feature type="transmembrane region" description="Helical" evidence="10">
    <location>
        <begin position="373"/>
        <end position="392"/>
    </location>
</feature>
<feature type="compositionally biased region" description="Polar residues" evidence="9">
    <location>
        <begin position="1"/>
        <end position="11"/>
    </location>
</feature>
<accession>A0A543AK81</accession>
<protein>
    <recommendedName>
        <fullName evidence="4">Sodium-dependent dicarboxylate transporter SdcS</fullName>
    </recommendedName>
    <alternativeName>
        <fullName evidence="8">Na(+)/dicarboxylate symporter</fullName>
    </alternativeName>
</protein>
<dbReference type="NCBIfam" id="TIGR00785">
    <property type="entry name" value="dass"/>
    <property type="match status" value="1"/>
</dbReference>
<sequence>MATSDSHIPNEQTERAKLDRTKQVHDGNKKHGQLRDGQEPSWLDRYLPFIWIGFAFAAMFTIMFLPPFEGLSTAGQRSLAILVFAVIMWITEAVSYPISSVMILVIIALSIGFSPDPDSPGEILGTTGGLSAALSGFATSAVALVAAALALAAAMQATGLHRRLAFHILRFSGEKVSNILIGAIVIATLLAFFVPSATARAGAVVPILLGMIIAFGMPLNSKLGALLIITAAQAISIWNIGIKTAAAQNLVADGFILEIFGESISWPRWFMIGAPWSILMSIVLYFVMRWAIKPETRVLQGGKEVVREGLAKLGPISAKEIRLAVLAGLMLVLWSTEGTLHELDSSTITLTGIALMLIPKVGVLNWDQLESMVNWGTLVVFAIGISLGSLLLNSGAAEWLSAITFEAMGLSTMPLLATIAIVSVFNILIHLGFASATALSSALIPVFIVLAMSIPGLPEQGVGFVIIQQFVISFGFILPISAPQNMLAYGTGTFTVKQFMRAGIPLTVVGYLLVLLLSATYWQWIGVL</sequence>
<evidence type="ECO:0000256" key="1">
    <source>
        <dbReference type="ARBA" id="ARBA00004141"/>
    </source>
</evidence>
<evidence type="ECO:0000256" key="10">
    <source>
        <dbReference type="SAM" id="Phobius"/>
    </source>
</evidence>
<dbReference type="PIRSF" id="PIRSF002457">
    <property type="entry name" value="DASS"/>
    <property type="match status" value="1"/>
</dbReference>
<feature type="transmembrane region" description="Helical" evidence="10">
    <location>
        <begin position="133"/>
        <end position="155"/>
    </location>
</feature>
<reference evidence="11 12" key="1">
    <citation type="submission" date="2019-06" db="EMBL/GenBank/DDBJ databases">
        <title>Sequencing the genomes of 1000 actinobacteria strains.</title>
        <authorList>
            <person name="Klenk H.-P."/>
        </authorList>
    </citation>
    <scope>NUCLEOTIDE SEQUENCE [LARGE SCALE GENOMIC DNA]</scope>
    <source>
        <strain evidence="11 12">DSM 24083</strain>
    </source>
</reference>
<dbReference type="Pfam" id="PF00939">
    <property type="entry name" value="Na_sulph_symp"/>
    <property type="match status" value="1"/>
</dbReference>
<feature type="transmembrane region" description="Helical" evidence="10">
    <location>
        <begin position="80"/>
        <end position="113"/>
    </location>
</feature>
<dbReference type="EMBL" id="VFOU01000002">
    <property type="protein sequence ID" value="TQL72921.1"/>
    <property type="molecule type" value="Genomic_DNA"/>
</dbReference>
<dbReference type="InterPro" id="IPR001898">
    <property type="entry name" value="SLC13A/DASS"/>
</dbReference>
<feature type="transmembrane region" description="Helical" evidence="10">
    <location>
        <begin position="503"/>
        <end position="525"/>
    </location>
</feature>
<organism evidence="11 12">
    <name type="scientific">Enteractinococcus coprophilus</name>
    <dbReference type="NCBI Taxonomy" id="1027633"/>
    <lineage>
        <taxon>Bacteria</taxon>
        <taxon>Bacillati</taxon>
        <taxon>Actinomycetota</taxon>
        <taxon>Actinomycetes</taxon>
        <taxon>Micrococcales</taxon>
        <taxon>Micrococcaceae</taxon>
    </lineage>
</organism>
<dbReference type="InterPro" id="IPR030676">
    <property type="entry name" value="CitT-rel"/>
</dbReference>
<keyword evidence="5 10" id="KW-0812">Transmembrane</keyword>
<feature type="transmembrane region" description="Helical" evidence="10">
    <location>
        <begin position="348"/>
        <end position="366"/>
    </location>
</feature>
<dbReference type="GO" id="GO:1905039">
    <property type="term" value="P:carboxylic acid transmembrane transport"/>
    <property type="evidence" value="ECO:0007669"/>
    <property type="project" value="UniProtKB-ARBA"/>
</dbReference>
<evidence type="ECO:0000256" key="6">
    <source>
        <dbReference type="ARBA" id="ARBA00022989"/>
    </source>
</evidence>
<evidence type="ECO:0000256" key="8">
    <source>
        <dbReference type="ARBA" id="ARBA00031174"/>
    </source>
</evidence>
<gene>
    <name evidence="11" type="ORF">FB556_1594</name>
</gene>
<comment type="similarity">
    <text evidence="2">Belongs to the SLC13A/DASS transporter (TC 2.A.47) family. NADC subfamily.</text>
</comment>
<comment type="subcellular location">
    <subcellularLocation>
        <location evidence="1">Membrane</location>
        <topology evidence="1">Multi-pass membrane protein</topology>
    </subcellularLocation>
</comment>